<dbReference type="NCBIfam" id="TIGR01575">
    <property type="entry name" value="rimI"/>
    <property type="match status" value="1"/>
</dbReference>
<comment type="subcellular location">
    <subcellularLocation>
        <location evidence="5 6">Cytoplasm</location>
    </subcellularLocation>
</comment>
<dbReference type="Pfam" id="PF00583">
    <property type="entry name" value="Acetyltransf_1"/>
    <property type="match status" value="1"/>
</dbReference>
<feature type="active site" description="Proton acceptor" evidence="5">
    <location>
        <position position="105"/>
    </location>
</feature>
<accession>A0ABU8ETC2</accession>
<comment type="caution">
    <text evidence="5">Lacks conserved residue(s) required for the propagation of feature annotation.</text>
</comment>
<evidence type="ECO:0000256" key="2">
    <source>
        <dbReference type="ARBA" id="ARBA00022490"/>
    </source>
</evidence>
<dbReference type="InterPro" id="IPR006464">
    <property type="entry name" value="AcTrfase_RimI/Ard1"/>
</dbReference>
<name>A0ABU8ETC2_9GAMM</name>
<dbReference type="CDD" id="cd04301">
    <property type="entry name" value="NAT_SF"/>
    <property type="match status" value="1"/>
</dbReference>
<dbReference type="GO" id="GO:0005840">
    <property type="term" value="C:ribosome"/>
    <property type="evidence" value="ECO:0007669"/>
    <property type="project" value="UniProtKB-KW"/>
</dbReference>
<comment type="function">
    <text evidence="5 6">Acetylates the N-terminal alanine of ribosomal protein bS18.</text>
</comment>
<evidence type="ECO:0000256" key="4">
    <source>
        <dbReference type="ARBA" id="ARBA00023315"/>
    </source>
</evidence>
<dbReference type="Proteomes" id="UP001382455">
    <property type="component" value="Unassembled WGS sequence"/>
</dbReference>
<protein>
    <recommendedName>
        <fullName evidence="5 6">[Ribosomal protein bS18]-alanine N-acetyltransferase</fullName>
        <ecNumber evidence="5 6">2.3.1.266</ecNumber>
    </recommendedName>
</protein>
<organism evidence="8 9">
    <name type="scientific">Pseudoalteromonas spongiae</name>
    <dbReference type="NCBI Taxonomy" id="298657"/>
    <lineage>
        <taxon>Bacteria</taxon>
        <taxon>Pseudomonadati</taxon>
        <taxon>Pseudomonadota</taxon>
        <taxon>Gammaproteobacteria</taxon>
        <taxon>Alteromonadales</taxon>
        <taxon>Pseudoalteromonadaceae</taxon>
        <taxon>Pseudoalteromonas</taxon>
    </lineage>
</organism>
<keyword evidence="8" id="KW-0687">Ribonucleoprotein</keyword>
<evidence type="ECO:0000313" key="8">
    <source>
        <dbReference type="EMBL" id="MEI4550203.1"/>
    </source>
</evidence>
<dbReference type="InterPro" id="IPR043690">
    <property type="entry name" value="RimI"/>
</dbReference>
<keyword evidence="4 5" id="KW-0012">Acyltransferase</keyword>
<feature type="active site" description="Proton donor" evidence="5">
    <location>
        <position position="117"/>
    </location>
</feature>
<dbReference type="RefSeq" id="WP_336435478.1">
    <property type="nucleotide sequence ID" value="NZ_JBAWKS010000001.1"/>
</dbReference>
<dbReference type="PANTHER" id="PTHR43420:SF12">
    <property type="entry name" value="N-ACETYLTRANSFERASE DOMAIN-CONTAINING PROTEIN"/>
    <property type="match status" value="1"/>
</dbReference>
<keyword evidence="3 5" id="KW-0808">Transferase</keyword>
<dbReference type="Gene3D" id="3.40.630.30">
    <property type="match status" value="1"/>
</dbReference>
<evidence type="ECO:0000256" key="6">
    <source>
        <dbReference type="RuleBase" id="RU363094"/>
    </source>
</evidence>
<dbReference type="SUPFAM" id="SSF55729">
    <property type="entry name" value="Acyl-CoA N-acyltransferases (Nat)"/>
    <property type="match status" value="1"/>
</dbReference>
<evidence type="ECO:0000256" key="1">
    <source>
        <dbReference type="ARBA" id="ARBA00005395"/>
    </source>
</evidence>
<dbReference type="HAMAP" id="MF_02210">
    <property type="entry name" value="RimI"/>
    <property type="match status" value="1"/>
</dbReference>
<feature type="binding site" evidence="5">
    <location>
        <position position="110"/>
    </location>
    <ligand>
        <name>acetyl-CoA</name>
        <dbReference type="ChEBI" id="CHEBI:57288"/>
    </ligand>
</feature>
<evidence type="ECO:0000256" key="5">
    <source>
        <dbReference type="HAMAP-Rule" id="MF_02210"/>
    </source>
</evidence>
<dbReference type="InterPro" id="IPR050680">
    <property type="entry name" value="YpeA/RimI_acetyltransf"/>
</dbReference>
<gene>
    <name evidence="5 8" type="primary">rimI</name>
    <name evidence="8" type="ORF">WAE96_11045</name>
</gene>
<feature type="domain" description="N-acetyltransferase" evidence="7">
    <location>
        <begin position="4"/>
        <end position="148"/>
    </location>
</feature>
<comment type="caution">
    <text evidence="8">The sequence shown here is derived from an EMBL/GenBank/DDBJ whole genome shotgun (WGS) entry which is preliminary data.</text>
</comment>
<sequence>MATDLIVKLDQTYLQNLMTIEQQCHVFPMSEKLMASCLSGRYSAYGCLQSNALQGFYILEQVGPDYTLMDICVSPENQGKGLAKAMLTHLLGVVKAANGENVFLEVRQSNQAAIHLYTAFDFVETGVRKNYYPSEFGREDAILMALSF</sequence>
<keyword evidence="2 5" id="KW-0963">Cytoplasm</keyword>
<dbReference type="InterPro" id="IPR000182">
    <property type="entry name" value="GNAT_dom"/>
</dbReference>
<keyword evidence="8" id="KW-0689">Ribosomal protein</keyword>
<dbReference type="EMBL" id="JBAWKS010000001">
    <property type="protein sequence ID" value="MEI4550203.1"/>
    <property type="molecule type" value="Genomic_DNA"/>
</dbReference>
<dbReference type="PROSITE" id="PS51186">
    <property type="entry name" value="GNAT"/>
    <property type="match status" value="1"/>
</dbReference>
<keyword evidence="9" id="KW-1185">Reference proteome</keyword>
<evidence type="ECO:0000259" key="7">
    <source>
        <dbReference type="PROSITE" id="PS51186"/>
    </source>
</evidence>
<comment type="similarity">
    <text evidence="1 5 6">Belongs to the acetyltransferase family. RimI subfamily.</text>
</comment>
<dbReference type="InterPro" id="IPR016181">
    <property type="entry name" value="Acyl_CoA_acyltransferase"/>
</dbReference>
<proteinExistence type="inferred from homology"/>
<dbReference type="EC" id="2.3.1.266" evidence="5 6"/>
<evidence type="ECO:0000313" key="9">
    <source>
        <dbReference type="Proteomes" id="UP001382455"/>
    </source>
</evidence>
<reference evidence="8 9" key="1">
    <citation type="submission" date="2023-12" db="EMBL/GenBank/DDBJ databases">
        <title>Friends and Foes: Symbiotic and Algicidal bacterial influence on Karenia brevis blooms.</title>
        <authorList>
            <person name="Fei C."/>
            <person name="Mohamed A.R."/>
            <person name="Booker A."/>
            <person name="Arshad M."/>
            <person name="Klass S."/>
            <person name="Ahn S."/>
            <person name="Gilbert P.M."/>
            <person name="Heil C.A."/>
            <person name="Martinez J.M."/>
            <person name="Amin S.A."/>
        </authorList>
    </citation>
    <scope>NUCLEOTIDE SEQUENCE [LARGE SCALE GENOMIC DNA]</scope>
    <source>
        <strain evidence="8 9">CE15</strain>
    </source>
</reference>
<dbReference type="GO" id="GO:0008999">
    <property type="term" value="F:protein-N-terminal-alanine acetyltransferase activity"/>
    <property type="evidence" value="ECO:0007669"/>
    <property type="project" value="UniProtKB-EC"/>
</dbReference>
<comment type="catalytic activity">
    <reaction evidence="5 6">
        <text>N-terminal L-alanyl-[ribosomal protein bS18] + acetyl-CoA = N-terminal N(alpha)-acetyl-L-alanyl-[ribosomal protein bS18] + CoA + H(+)</text>
        <dbReference type="Rhea" id="RHEA:43756"/>
        <dbReference type="Rhea" id="RHEA-COMP:10676"/>
        <dbReference type="Rhea" id="RHEA-COMP:10677"/>
        <dbReference type="ChEBI" id="CHEBI:15378"/>
        <dbReference type="ChEBI" id="CHEBI:57287"/>
        <dbReference type="ChEBI" id="CHEBI:57288"/>
        <dbReference type="ChEBI" id="CHEBI:64718"/>
        <dbReference type="ChEBI" id="CHEBI:83683"/>
        <dbReference type="EC" id="2.3.1.266"/>
    </reaction>
</comment>
<evidence type="ECO:0000256" key="3">
    <source>
        <dbReference type="ARBA" id="ARBA00022679"/>
    </source>
</evidence>
<dbReference type="PANTHER" id="PTHR43420">
    <property type="entry name" value="ACETYLTRANSFERASE"/>
    <property type="match status" value="1"/>
</dbReference>